<gene>
    <name evidence="2" type="ORF">LCGC14_1130110</name>
</gene>
<feature type="transmembrane region" description="Helical" evidence="1">
    <location>
        <begin position="6"/>
        <end position="25"/>
    </location>
</feature>
<dbReference type="EMBL" id="LAZR01005288">
    <property type="protein sequence ID" value="KKN01197.1"/>
    <property type="molecule type" value="Genomic_DNA"/>
</dbReference>
<comment type="caution">
    <text evidence="2">The sequence shown here is derived from an EMBL/GenBank/DDBJ whole genome shotgun (WGS) entry which is preliminary data.</text>
</comment>
<keyword evidence="1" id="KW-0472">Membrane</keyword>
<keyword evidence="1" id="KW-0812">Transmembrane</keyword>
<sequence>MDASDVLFNLAIEAPSAAVGMFAIWRISVAMMKLADTLADIAKAALTAAHDAKEP</sequence>
<evidence type="ECO:0000256" key="1">
    <source>
        <dbReference type="SAM" id="Phobius"/>
    </source>
</evidence>
<protein>
    <submittedName>
        <fullName evidence="2">Uncharacterized protein</fullName>
    </submittedName>
</protein>
<evidence type="ECO:0000313" key="2">
    <source>
        <dbReference type="EMBL" id="KKN01197.1"/>
    </source>
</evidence>
<keyword evidence="1" id="KW-1133">Transmembrane helix</keyword>
<proteinExistence type="predicted"/>
<reference evidence="2" key="1">
    <citation type="journal article" date="2015" name="Nature">
        <title>Complex archaea that bridge the gap between prokaryotes and eukaryotes.</title>
        <authorList>
            <person name="Spang A."/>
            <person name="Saw J.H."/>
            <person name="Jorgensen S.L."/>
            <person name="Zaremba-Niedzwiedzka K."/>
            <person name="Martijn J."/>
            <person name="Lind A.E."/>
            <person name="van Eijk R."/>
            <person name="Schleper C."/>
            <person name="Guy L."/>
            <person name="Ettema T.J."/>
        </authorList>
    </citation>
    <scope>NUCLEOTIDE SEQUENCE</scope>
</reference>
<name>A0A0F9MP45_9ZZZZ</name>
<accession>A0A0F9MP45</accession>
<dbReference type="AlphaFoldDB" id="A0A0F9MP45"/>
<organism evidence="2">
    <name type="scientific">marine sediment metagenome</name>
    <dbReference type="NCBI Taxonomy" id="412755"/>
    <lineage>
        <taxon>unclassified sequences</taxon>
        <taxon>metagenomes</taxon>
        <taxon>ecological metagenomes</taxon>
    </lineage>
</organism>